<comment type="caution">
    <text evidence="2">The sequence shown here is derived from an EMBL/GenBank/DDBJ whole genome shotgun (WGS) entry which is preliminary data.</text>
</comment>
<keyword evidence="1" id="KW-0812">Transmembrane</keyword>
<dbReference type="RefSeq" id="WP_194698304.1">
    <property type="nucleotide sequence ID" value="NZ_JADKPO010000040.1"/>
</dbReference>
<reference evidence="2" key="1">
    <citation type="submission" date="2020-11" db="EMBL/GenBank/DDBJ databases">
        <title>Nocardioides cynanchi sp. nov., isolated from soil of rhizosphere of Cynanchum wilfordii.</title>
        <authorList>
            <person name="Lee J.-S."/>
            <person name="Suh M.K."/>
            <person name="Kim J.-S."/>
        </authorList>
    </citation>
    <scope>NUCLEOTIDE SEQUENCE</scope>
    <source>
        <strain evidence="2">KCTC 19276</strain>
    </source>
</reference>
<keyword evidence="3" id="KW-1185">Reference proteome</keyword>
<evidence type="ECO:0008006" key="4">
    <source>
        <dbReference type="Google" id="ProtNLM"/>
    </source>
</evidence>
<keyword evidence="1" id="KW-0472">Membrane</keyword>
<organism evidence="2 3">
    <name type="scientific">Nocardioides agariphilus</name>
    <dbReference type="NCBI Taxonomy" id="433664"/>
    <lineage>
        <taxon>Bacteria</taxon>
        <taxon>Bacillati</taxon>
        <taxon>Actinomycetota</taxon>
        <taxon>Actinomycetes</taxon>
        <taxon>Propionibacteriales</taxon>
        <taxon>Nocardioidaceae</taxon>
        <taxon>Nocardioides</taxon>
    </lineage>
</organism>
<evidence type="ECO:0000313" key="3">
    <source>
        <dbReference type="Proteomes" id="UP000660668"/>
    </source>
</evidence>
<dbReference type="AlphaFoldDB" id="A0A930VNZ3"/>
<evidence type="ECO:0000256" key="1">
    <source>
        <dbReference type="SAM" id="Phobius"/>
    </source>
</evidence>
<feature type="transmembrane region" description="Helical" evidence="1">
    <location>
        <begin position="93"/>
        <end position="111"/>
    </location>
</feature>
<sequence length="116" mass="12925">MAEDELERRDYEALLATRQELGPDYDKALVDSFAERVEKEIQRRSFHGDDRWQAQREDARGDRQRQLALGIVSLGGGIPITAISASISGLPGLISAWAGIGVVNLAHAWVVNRRRD</sequence>
<protein>
    <recommendedName>
        <fullName evidence="4">Integral membrane protein</fullName>
    </recommendedName>
</protein>
<gene>
    <name evidence="2" type="ORF">ISU10_20500</name>
</gene>
<name>A0A930VNZ3_9ACTN</name>
<evidence type="ECO:0000313" key="2">
    <source>
        <dbReference type="EMBL" id="MBF4770162.1"/>
    </source>
</evidence>
<accession>A0A930VNZ3</accession>
<dbReference type="EMBL" id="JADKPO010000040">
    <property type="protein sequence ID" value="MBF4770162.1"/>
    <property type="molecule type" value="Genomic_DNA"/>
</dbReference>
<keyword evidence="1" id="KW-1133">Transmembrane helix</keyword>
<proteinExistence type="predicted"/>
<dbReference type="Proteomes" id="UP000660668">
    <property type="component" value="Unassembled WGS sequence"/>
</dbReference>
<feature type="transmembrane region" description="Helical" evidence="1">
    <location>
        <begin position="67"/>
        <end position="87"/>
    </location>
</feature>